<reference evidence="10 11" key="1">
    <citation type="submission" date="2018-06" db="EMBL/GenBank/DDBJ databases">
        <title>Genomic Encyclopedia of Archaeal and Bacterial Type Strains, Phase II (KMG-II): from individual species to whole genera.</title>
        <authorList>
            <person name="Goeker M."/>
        </authorList>
    </citation>
    <scope>NUCLEOTIDE SEQUENCE [LARGE SCALE GENOMIC DNA]</scope>
    <source>
        <strain evidence="10 11">DSM 23241</strain>
    </source>
</reference>
<protein>
    <recommendedName>
        <fullName evidence="7">Peptidyl-prolyl cis-trans isomerase</fullName>
        <ecNumber evidence="7">5.2.1.8</ecNumber>
    </recommendedName>
</protein>
<dbReference type="Gene3D" id="3.10.50.40">
    <property type="match status" value="1"/>
</dbReference>
<dbReference type="RefSeq" id="WP_111297020.1">
    <property type="nucleotide sequence ID" value="NZ_QKZV01000010.1"/>
</dbReference>
<evidence type="ECO:0000256" key="7">
    <source>
        <dbReference type="RuleBase" id="RU003915"/>
    </source>
</evidence>
<dbReference type="GO" id="GO:0003755">
    <property type="term" value="F:peptidyl-prolyl cis-trans isomerase activity"/>
    <property type="evidence" value="ECO:0007669"/>
    <property type="project" value="UniProtKB-UniRule"/>
</dbReference>
<dbReference type="PANTHER" id="PTHR43811">
    <property type="entry name" value="FKBP-TYPE PEPTIDYL-PROLYL CIS-TRANS ISOMERASE FKPA"/>
    <property type="match status" value="1"/>
</dbReference>
<evidence type="ECO:0000256" key="1">
    <source>
        <dbReference type="ARBA" id="ARBA00000971"/>
    </source>
</evidence>
<evidence type="ECO:0000256" key="2">
    <source>
        <dbReference type="ARBA" id="ARBA00006577"/>
    </source>
</evidence>
<name>A0A2W7RZB9_9BACT</name>
<sequence>MNKLFLSLTLLLAVISLQAQTKKTTTTHTTAKPTQTHAPQLLKTEKDSASYALGISVGQSLVAQNLSNINTELFVKGLKEITQKQKVALTDAQVMNIITAYAAKMQELKTQENIAAGKKFLEANGKRPGVVTLPDGLQYEVLKTGTDTTKPTLNDKVTCHYHGTLIDGTVFDSSVDRGEPATFPLNGVIKGWQEALQLMTVGSKWKIYLPSDLAYGNRGAGDKIGPGATLVFTVELLGIQH</sequence>
<evidence type="ECO:0000256" key="3">
    <source>
        <dbReference type="ARBA" id="ARBA00022729"/>
    </source>
</evidence>
<evidence type="ECO:0000259" key="9">
    <source>
        <dbReference type="PROSITE" id="PS50059"/>
    </source>
</evidence>
<keyword evidence="3 8" id="KW-0732">Signal</keyword>
<feature type="chain" id="PRO_5015862497" description="Peptidyl-prolyl cis-trans isomerase" evidence="8">
    <location>
        <begin position="20"/>
        <end position="241"/>
    </location>
</feature>
<comment type="similarity">
    <text evidence="2 7">Belongs to the FKBP-type PPIase family.</text>
</comment>
<comment type="caution">
    <text evidence="10">The sequence shown here is derived from an EMBL/GenBank/DDBJ whole genome shotgun (WGS) entry which is preliminary data.</text>
</comment>
<dbReference type="AlphaFoldDB" id="A0A2W7RZB9"/>
<dbReference type="Pfam" id="PF01346">
    <property type="entry name" value="FKBP_N"/>
    <property type="match status" value="1"/>
</dbReference>
<dbReference type="Pfam" id="PF00254">
    <property type="entry name" value="FKBP_C"/>
    <property type="match status" value="1"/>
</dbReference>
<dbReference type="InterPro" id="IPR001179">
    <property type="entry name" value="PPIase_FKBP_dom"/>
</dbReference>
<dbReference type="Gene3D" id="1.10.287.460">
    <property type="entry name" value="Peptidyl-prolyl cis-trans isomerase, FKBP-type, N-terminal domain"/>
    <property type="match status" value="1"/>
</dbReference>
<keyword evidence="11" id="KW-1185">Reference proteome</keyword>
<keyword evidence="4 6" id="KW-0697">Rotamase</keyword>
<keyword evidence="5 6" id="KW-0413">Isomerase</keyword>
<evidence type="ECO:0000256" key="4">
    <source>
        <dbReference type="ARBA" id="ARBA00023110"/>
    </source>
</evidence>
<evidence type="ECO:0000256" key="6">
    <source>
        <dbReference type="PROSITE-ProRule" id="PRU00277"/>
    </source>
</evidence>
<evidence type="ECO:0000256" key="5">
    <source>
        <dbReference type="ARBA" id="ARBA00023235"/>
    </source>
</evidence>
<dbReference type="GO" id="GO:0006457">
    <property type="term" value="P:protein folding"/>
    <property type="evidence" value="ECO:0007669"/>
    <property type="project" value="InterPro"/>
</dbReference>
<dbReference type="InterPro" id="IPR046357">
    <property type="entry name" value="PPIase_dom_sf"/>
</dbReference>
<dbReference type="EC" id="5.2.1.8" evidence="7"/>
<dbReference type="FunFam" id="3.10.50.40:FF:000045">
    <property type="entry name" value="Peptidyl-prolyl cis-trans isomerase"/>
    <property type="match status" value="1"/>
</dbReference>
<evidence type="ECO:0000313" key="10">
    <source>
        <dbReference type="EMBL" id="PZX60507.1"/>
    </source>
</evidence>
<proteinExistence type="inferred from homology"/>
<accession>A0A2W7RZB9</accession>
<dbReference type="SUPFAM" id="SSF54534">
    <property type="entry name" value="FKBP-like"/>
    <property type="match status" value="1"/>
</dbReference>
<dbReference type="EMBL" id="QKZV01000010">
    <property type="protein sequence ID" value="PZX60507.1"/>
    <property type="molecule type" value="Genomic_DNA"/>
</dbReference>
<dbReference type="PROSITE" id="PS50059">
    <property type="entry name" value="FKBP_PPIASE"/>
    <property type="match status" value="1"/>
</dbReference>
<feature type="domain" description="PPIase FKBP-type" evidence="9">
    <location>
        <begin position="154"/>
        <end position="240"/>
    </location>
</feature>
<dbReference type="Proteomes" id="UP000249720">
    <property type="component" value="Unassembled WGS sequence"/>
</dbReference>
<organism evidence="10 11">
    <name type="scientific">Hydrotalea sandarakina</name>
    <dbReference type="NCBI Taxonomy" id="1004304"/>
    <lineage>
        <taxon>Bacteria</taxon>
        <taxon>Pseudomonadati</taxon>
        <taxon>Bacteroidota</taxon>
        <taxon>Chitinophagia</taxon>
        <taxon>Chitinophagales</taxon>
        <taxon>Chitinophagaceae</taxon>
        <taxon>Hydrotalea</taxon>
    </lineage>
</organism>
<feature type="signal peptide" evidence="8">
    <location>
        <begin position="1"/>
        <end position="19"/>
    </location>
</feature>
<evidence type="ECO:0000313" key="11">
    <source>
        <dbReference type="Proteomes" id="UP000249720"/>
    </source>
</evidence>
<dbReference type="InterPro" id="IPR036944">
    <property type="entry name" value="PPIase_FKBP_N_sf"/>
</dbReference>
<dbReference type="PANTHER" id="PTHR43811:SF19">
    <property type="entry name" value="39 KDA FK506-BINDING NUCLEAR PROTEIN"/>
    <property type="match status" value="1"/>
</dbReference>
<evidence type="ECO:0000256" key="8">
    <source>
        <dbReference type="SAM" id="SignalP"/>
    </source>
</evidence>
<gene>
    <name evidence="10" type="ORF">LX80_02526</name>
</gene>
<comment type="catalytic activity">
    <reaction evidence="1 6 7">
        <text>[protein]-peptidylproline (omega=180) = [protein]-peptidylproline (omega=0)</text>
        <dbReference type="Rhea" id="RHEA:16237"/>
        <dbReference type="Rhea" id="RHEA-COMP:10747"/>
        <dbReference type="Rhea" id="RHEA-COMP:10748"/>
        <dbReference type="ChEBI" id="CHEBI:83833"/>
        <dbReference type="ChEBI" id="CHEBI:83834"/>
        <dbReference type="EC" id="5.2.1.8"/>
    </reaction>
</comment>
<dbReference type="OrthoDB" id="9814548at2"/>
<dbReference type="InterPro" id="IPR000774">
    <property type="entry name" value="PPIase_FKBP_N"/>
</dbReference>